<comment type="similarity">
    <text evidence="1">Belongs to the lyase 1 family. Argininosuccinate lyase subfamily.</text>
</comment>
<dbReference type="GO" id="GO:0042450">
    <property type="term" value="P:L-arginine biosynthetic process via ornithine"/>
    <property type="evidence" value="ECO:0007669"/>
    <property type="project" value="UniProtKB-UniRule"/>
</dbReference>
<dbReference type="HAMAP" id="MF_00006">
    <property type="entry name" value="Arg_succ_lyase"/>
    <property type="match status" value="1"/>
</dbReference>
<dbReference type="InterPro" id="IPR022761">
    <property type="entry name" value="Fumarate_lyase_N"/>
</dbReference>
<organism evidence="5 6">
    <name type="scientific">Methanofollis fontis</name>
    <dbReference type="NCBI Taxonomy" id="2052832"/>
    <lineage>
        <taxon>Archaea</taxon>
        <taxon>Methanobacteriati</taxon>
        <taxon>Methanobacteriota</taxon>
        <taxon>Stenosarchaea group</taxon>
        <taxon>Methanomicrobia</taxon>
        <taxon>Methanomicrobiales</taxon>
        <taxon>Methanomicrobiaceae</taxon>
        <taxon>Methanofollis</taxon>
    </lineage>
</organism>
<feature type="domain" description="Fumarate lyase N-terminal" evidence="3">
    <location>
        <begin position="83"/>
        <end position="303"/>
    </location>
</feature>
<accession>A0A483CXI8</accession>
<dbReference type="Gene3D" id="1.10.275.10">
    <property type="entry name" value="Fumarase/aspartase (N-terminal domain)"/>
    <property type="match status" value="1"/>
</dbReference>
<name>A0A483CXI8_9EURY</name>
<evidence type="ECO:0000313" key="6">
    <source>
        <dbReference type="Proteomes" id="UP000292580"/>
    </source>
</evidence>
<dbReference type="SUPFAM" id="SSF48557">
    <property type="entry name" value="L-aspartase-like"/>
    <property type="match status" value="1"/>
</dbReference>
<dbReference type="OrthoDB" id="27337at2157"/>
<dbReference type="EMBL" id="PGCL01000002">
    <property type="protein sequence ID" value="TAJ44629.1"/>
    <property type="molecule type" value="Genomic_DNA"/>
</dbReference>
<reference evidence="5 6" key="1">
    <citation type="submission" date="2017-11" db="EMBL/GenBank/DDBJ databases">
        <title>Isolation and Characterization of Methanofollis Species from Methane Seep Offshore SW Taiwan.</title>
        <authorList>
            <person name="Teng N.-H."/>
            <person name="Lai M.-C."/>
            <person name="Chen S.-C."/>
        </authorList>
    </citation>
    <scope>NUCLEOTIDE SEQUENCE [LARGE SCALE GENOMIC DNA]</scope>
    <source>
        <strain evidence="5 6">FWC-SCC2</strain>
    </source>
</reference>
<dbReference type="InterPro" id="IPR009049">
    <property type="entry name" value="Argininosuccinate_lyase"/>
</dbReference>
<evidence type="ECO:0000259" key="3">
    <source>
        <dbReference type="Pfam" id="PF00206"/>
    </source>
</evidence>
<dbReference type="EC" id="4.3.2.1" evidence="1 2"/>
<dbReference type="Proteomes" id="UP000292580">
    <property type="component" value="Unassembled WGS sequence"/>
</dbReference>
<comment type="caution">
    <text evidence="5">The sequence shown here is derived from an EMBL/GenBank/DDBJ whole genome shotgun (WGS) entry which is preliminary data.</text>
</comment>
<dbReference type="Pfam" id="PF00206">
    <property type="entry name" value="Lyase_1"/>
    <property type="match status" value="1"/>
</dbReference>
<dbReference type="CDD" id="cd01359">
    <property type="entry name" value="Argininosuccinate_lyase"/>
    <property type="match status" value="1"/>
</dbReference>
<sequence length="494" mass="53408">MQRDLVRRGRLSDDRTGEVAHFLSSMAADHRIADMDVLVDMAHLLMLERQGIMVTDAAQAIMGALLGFHRDGVPPEAYDEEFEDIHAGKEAALIARVGEEFGGRLHMGRSRNDEVATCIRMRLRDDLIALMEETNDLRGVLLALAGEHRETIMPGFTHLQHAQPTTLAHHLLAYEAAFGRDVGRLRDALVRLNECPLGAAAFASTGYPIDREMTASLLGFDRPMGNSMDAVSTRDFALEALSACAVEMATLSRFCEEIILWSSAFVRFVTLSDGYSSTSSIMPQKKNPDTAEISRAKAGTVAGAFTAALTITRGLPMSYNRDLQELTPHLWQGVTAARESVAVFAGLLRTAAFHPEPMAEEAAVGFSTATELADVLVREFGLPFRTAHSVVGRAVRKGALDLDTVEASAVEVAGISLCDRGLTAERLASALDPAVSVASRGICGGPAPAETARAITEREDALKDDRQWVAGRREAVAAAIGRLVTECERLCVHE</sequence>
<keyword evidence="1 5" id="KW-0456">Lyase</keyword>
<comment type="pathway">
    <text evidence="1">Amino-acid biosynthesis; L-arginine biosynthesis; L-arginine from L-ornithine and carbamoyl phosphate: step 3/3.</text>
</comment>
<evidence type="ECO:0000313" key="5">
    <source>
        <dbReference type="EMBL" id="TAJ44629.1"/>
    </source>
</evidence>
<dbReference type="InterPro" id="IPR029419">
    <property type="entry name" value="Arg_succ_lyase_C"/>
</dbReference>
<dbReference type="FunFam" id="1.20.200.10:FF:000015">
    <property type="entry name" value="argininosuccinate lyase isoform X2"/>
    <property type="match status" value="1"/>
</dbReference>
<proteinExistence type="inferred from homology"/>
<dbReference type="UniPathway" id="UPA00068">
    <property type="reaction ID" value="UER00114"/>
</dbReference>
<keyword evidence="1" id="KW-0055">Arginine biosynthesis</keyword>
<keyword evidence="6" id="KW-1185">Reference proteome</keyword>
<dbReference type="PANTHER" id="PTHR43814">
    <property type="entry name" value="ARGININOSUCCINATE LYASE"/>
    <property type="match status" value="1"/>
</dbReference>
<dbReference type="PRINTS" id="PR00145">
    <property type="entry name" value="ARGSUCLYASE"/>
</dbReference>
<comment type="subcellular location">
    <subcellularLocation>
        <location evidence="1">Cytoplasm</location>
    </subcellularLocation>
</comment>
<dbReference type="NCBIfam" id="TIGR00838">
    <property type="entry name" value="argH"/>
    <property type="match status" value="1"/>
</dbReference>
<protein>
    <recommendedName>
        <fullName evidence="1 2">Argininosuccinate lyase</fullName>
        <shortName evidence="1">ASAL</shortName>
        <ecNumber evidence="1 2">4.3.2.1</ecNumber>
    </recommendedName>
    <alternativeName>
        <fullName evidence="1">Arginosuccinase</fullName>
    </alternativeName>
</protein>
<evidence type="ECO:0000256" key="1">
    <source>
        <dbReference type="HAMAP-Rule" id="MF_00006"/>
    </source>
</evidence>
<dbReference type="InterPro" id="IPR008948">
    <property type="entry name" value="L-Aspartase-like"/>
</dbReference>
<keyword evidence="1" id="KW-0963">Cytoplasm</keyword>
<dbReference type="InterPro" id="IPR024083">
    <property type="entry name" value="Fumarase/histidase_N"/>
</dbReference>
<keyword evidence="1" id="KW-0028">Amino-acid biosynthesis</keyword>
<dbReference type="Pfam" id="PF14698">
    <property type="entry name" value="ASL_C2"/>
    <property type="match status" value="1"/>
</dbReference>
<dbReference type="InterPro" id="IPR000362">
    <property type="entry name" value="Fumarate_lyase_fam"/>
</dbReference>
<dbReference type="Gene3D" id="1.10.40.30">
    <property type="entry name" value="Fumarase/aspartase (C-terminal domain)"/>
    <property type="match status" value="1"/>
</dbReference>
<gene>
    <name evidence="1 5" type="primary">argH</name>
    <name evidence="5" type="ORF">CUJ86_04805</name>
</gene>
<dbReference type="PANTHER" id="PTHR43814:SF1">
    <property type="entry name" value="ARGININOSUCCINATE LYASE"/>
    <property type="match status" value="1"/>
</dbReference>
<dbReference type="Gene3D" id="1.20.200.10">
    <property type="entry name" value="Fumarase/aspartase (Central domain)"/>
    <property type="match status" value="1"/>
</dbReference>
<dbReference type="AlphaFoldDB" id="A0A483CXI8"/>
<dbReference type="GO" id="GO:0004056">
    <property type="term" value="F:argininosuccinate lyase activity"/>
    <property type="evidence" value="ECO:0007669"/>
    <property type="project" value="UniProtKB-UniRule"/>
</dbReference>
<dbReference type="PRINTS" id="PR00149">
    <property type="entry name" value="FUMRATELYASE"/>
</dbReference>
<dbReference type="RefSeq" id="WP_130646424.1">
    <property type="nucleotide sequence ID" value="NZ_PGCL01000002.1"/>
</dbReference>
<feature type="domain" description="Argininosuccinate lyase C-terminal" evidence="4">
    <location>
        <begin position="366"/>
        <end position="438"/>
    </location>
</feature>
<evidence type="ECO:0000256" key="2">
    <source>
        <dbReference type="NCBIfam" id="TIGR00838"/>
    </source>
</evidence>
<comment type="catalytic activity">
    <reaction evidence="1">
        <text>2-(N(omega)-L-arginino)succinate = fumarate + L-arginine</text>
        <dbReference type="Rhea" id="RHEA:24020"/>
        <dbReference type="ChEBI" id="CHEBI:29806"/>
        <dbReference type="ChEBI" id="CHEBI:32682"/>
        <dbReference type="ChEBI" id="CHEBI:57472"/>
        <dbReference type="EC" id="4.3.2.1"/>
    </reaction>
</comment>
<evidence type="ECO:0000259" key="4">
    <source>
        <dbReference type="Pfam" id="PF14698"/>
    </source>
</evidence>
<dbReference type="GO" id="GO:0005829">
    <property type="term" value="C:cytosol"/>
    <property type="evidence" value="ECO:0007669"/>
    <property type="project" value="TreeGrafter"/>
</dbReference>